<keyword evidence="3" id="KW-0732">Signal</keyword>
<gene>
    <name evidence="4" type="ORF">SEMRO_1122_G243540.1</name>
</gene>
<dbReference type="AlphaFoldDB" id="A0A9N8EKN7"/>
<feature type="region of interest" description="Disordered" evidence="1">
    <location>
        <begin position="53"/>
        <end position="92"/>
    </location>
</feature>
<dbReference type="EMBL" id="CAICTM010001120">
    <property type="protein sequence ID" value="CAB9520639.1"/>
    <property type="molecule type" value="Genomic_DNA"/>
</dbReference>
<evidence type="ECO:0000313" key="4">
    <source>
        <dbReference type="EMBL" id="CAB9520639.1"/>
    </source>
</evidence>
<evidence type="ECO:0000256" key="1">
    <source>
        <dbReference type="SAM" id="MobiDB-lite"/>
    </source>
</evidence>
<organism evidence="4 5">
    <name type="scientific">Seminavis robusta</name>
    <dbReference type="NCBI Taxonomy" id="568900"/>
    <lineage>
        <taxon>Eukaryota</taxon>
        <taxon>Sar</taxon>
        <taxon>Stramenopiles</taxon>
        <taxon>Ochrophyta</taxon>
        <taxon>Bacillariophyta</taxon>
        <taxon>Bacillariophyceae</taxon>
        <taxon>Bacillariophycidae</taxon>
        <taxon>Naviculales</taxon>
        <taxon>Naviculaceae</taxon>
        <taxon>Seminavis</taxon>
    </lineage>
</organism>
<sequence>MMPLRLSTTLLLVASLVQGAFSFSTPHARLAARLASPSAHPSLVLYMSDGGEDAAAAEDVPPPKPGKEPVDPMPPAQMMKTPPSPPPKRLDPLLASLTRVDPNASSSSAETPTTKIPLLGEVTMDKSLFVVLPTVAFAVLGFLLTFVVAYNSRDVFVNSIDAWNDSVMNPPSKVIDPNECRGLCSTQEQDLEGLKSFMNGLGGQKK</sequence>
<comment type="caution">
    <text evidence="4">The sequence shown here is derived from an EMBL/GenBank/DDBJ whole genome shotgun (WGS) entry which is preliminary data.</text>
</comment>
<keyword evidence="5" id="KW-1185">Reference proteome</keyword>
<keyword evidence="2" id="KW-1133">Transmembrane helix</keyword>
<reference evidence="4" key="1">
    <citation type="submission" date="2020-06" db="EMBL/GenBank/DDBJ databases">
        <authorList>
            <consortium name="Plant Systems Biology data submission"/>
        </authorList>
    </citation>
    <scope>NUCLEOTIDE SEQUENCE</scope>
    <source>
        <strain evidence="4">D6</strain>
    </source>
</reference>
<evidence type="ECO:0008006" key="6">
    <source>
        <dbReference type="Google" id="ProtNLM"/>
    </source>
</evidence>
<accession>A0A9N8EKN7</accession>
<keyword evidence="2" id="KW-0812">Transmembrane</keyword>
<evidence type="ECO:0000313" key="5">
    <source>
        <dbReference type="Proteomes" id="UP001153069"/>
    </source>
</evidence>
<evidence type="ECO:0000256" key="2">
    <source>
        <dbReference type="SAM" id="Phobius"/>
    </source>
</evidence>
<name>A0A9N8EKN7_9STRA</name>
<protein>
    <recommendedName>
        <fullName evidence="6">Transmembrane protein</fullName>
    </recommendedName>
</protein>
<proteinExistence type="predicted"/>
<dbReference type="OrthoDB" id="46689at2759"/>
<feature type="transmembrane region" description="Helical" evidence="2">
    <location>
        <begin position="128"/>
        <end position="150"/>
    </location>
</feature>
<feature type="chain" id="PRO_5040263285" description="Transmembrane protein" evidence="3">
    <location>
        <begin position="23"/>
        <end position="206"/>
    </location>
</feature>
<evidence type="ECO:0000256" key="3">
    <source>
        <dbReference type="SAM" id="SignalP"/>
    </source>
</evidence>
<feature type="signal peptide" evidence="3">
    <location>
        <begin position="1"/>
        <end position="22"/>
    </location>
</feature>
<dbReference type="Proteomes" id="UP001153069">
    <property type="component" value="Unassembled WGS sequence"/>
</dbReference>
<keyword evidence="2" id="KW-0472">Membrane</keyword>